<comment type="similarity">
    <text evidence="2">Belongs to the bacterial solute-binding protein 5 family.</text>
</comment>
<evidence type="ECO:0000256" key="1">
    <source>
        <dbReference type="ARBA" id="ARBA00004418"/>
    </source>
</evidence>
<dbReference type="InterPro" id="IPR000914">
    <property type="entry name" value="SBP_5_dom"/>
</dbReference>
<comment type="subcellular location">
    <subcellularLocation>
        <location evidence="1">Periplasm</location>
    </subcellularLocation>
</comment>
<comment type="caution">
    <text evidence="4">The sequence shown here is derived from an EMBL/GenBank/DDBJ whole genome shotgun (WGS) entry which is preliminary data.</text>
</comment>
<dbReference type="Gene3D" id="3.40.190.10">
    <property type="entry name" value="Periplasmic binding protein-like II"/>
    <property type="match status" value="1"/>
</dbReference>
<dbReference type="RefSeq" id="WP_176622716.1">
    <property type="nucleotide sequence ID" value="NZ_JABXXQ010000065.1"/>
</dbReference>
<evidence type="ECO:0000313" key="4">
    <source>
        <dbReference type="EMBL" id="MBB3174624.1"/>
    </source>
</evidence>
<dbReference type="Pfam" id="PF00496">
    <property type="entry name" value="SBP_bac_5"/>
    <property type="match status" value="1"/>
</dbReference>
<evidence type="ECO:0000259" key="3">
    <source>
        <dbReference type="Pfam" id="PF00496"/>
    </source>
</evidence>
<dbReference type="Proteomes" id="UP000565205">
    <property type="component" value="Unassembled WGS sequence"/>
</dbReference>
<dbReference type="Gene3D" id="3.10.105.10">
    <property type="entry name" value="Dipeptide-binding Protein, Domain 3"/>
    <property type="match status" value="1"/>
</dbReference>
<dbReference type="GO" id="GO:0030288">
    <property type="term" value="C:outer membrane-bounded periplasmic space"/>
    <property type="evidence" value="ECO:0007669"/>
    <property type="project" value="UniProtKB-ARBA"/>
</dbReference>
<evidence type="ECO:0000256" key="2">
    <source>
        <dbReference type="ARBA" id="ARBA00005695"/>
    </source>
</evidence>
<dbReference type="GO" id="GO:0043190">
    <property type="term" value="C:ATP-binding cassette (ABC) transporter complex"/>
    <property type="evidence" value="ECO:0007669"/>
    <property type="project" value="InterPro"/>
</dbReference>
<dbReference type="InterPro" id="IPR039424">
    <property type="entry name" value="SBP_5"/>
</dbReference>
<reference evidence="5 7" key="1">
    <citation type="submission" date="2020-06" db="EMBL/GenBank/DDBJ databases">
        <title>Description of novel acetic acid bacteria.</title>
        <authorList>
            <person name="Sombolestani A."/>
        </authorList>
    </citation>
    <scope>NUCLEOTIDE SEQUENCE [LARGE SCALE GENOMIC DNA]</scope>
    <source>
        <strain evidence="5 7">LMG 26838</strain>
    </source>
</reference>
<dbReference type="SUPFAM" id="SSF53850">
    <property type="entry name" value="Periplasmic binding protein-like II"/>
    <property type="match status" value="1"/>
</dbReference>
<dbReference type="Proteomes" id="UP000557688">
    <property type="component" value="Unassembled WGS sequence"/>
</dbReference>
<evidence type="ECO:0000313" key="6">
    <source>
        <dbReference type="Proteomes" id="UP000557688"/>
    </source>
</evidence>
<dbReference type="PANTHER" id="PTHR30290">
    <property type="entry name" value="PERIPLASMIC BINDING COMPONENT OF ABC TRANSPORTER"/>
    <property type="match status" value="1"/>
</dbReference>
<dbReference type="InterPro" id="IPR030678">
    <property type="entry name" value="Peptide/Ni-bd"/>
</dbReference>
<organism evidence="4 6">
    <name type="scientific">Endobacter medicaginis</name>
    <dbReference type="NCBI Taxonomy" id="1181271"/>
    <lineage>
        <taxon>Bacteria</taxon>
        <taxon>Pseudomonadati</taxon>
        <taxon>Pseudomonadota</taxon>
        <taxon>Alphaproteobacteria</taxon>
        <taxon>Acetobacterales</taxon>
        <taxon>Acetobacteraceae</taxon>
        <taxon>Endobacter</taxon>
    </lineage>
</organism>
<accession>A0A839V288</accession>
<dbReference type="EMBL" id="JACHXV010000009">
    <property type="protein sequence ID" value="MBB3174624.1"/>
    <property type="molecule type" value="Genomic_DNA"/>
</dbReference>
<name>A0A839V288_9PROT</name>
<dbReference type="EMBL" id="JABXXQ010000065">
    <property type="protein sequence ID" value="NVN29758.1"/>
    <property type="molecule type" value="Genomic_DNA"/>
</dbReference>
<dbReference type="GO" id="GO:1904680">
    <property type="term" value="F:peptide transmembrane transporter activity"/>
    <property type="evidence" value="ECO:0007669"/>
    <property type="project" value="TreeGrafter"/>
</dbReference>
<evidence type="ECO:0000313" key="7">
    <source>
        <dbReference type="Proteomes" id="UP000565205"/>
    </source>
</evidence>
<sequence>MRTVRLEAAIRRITDLARFAALLATIALPPITAPLPAQARCGTVVVPVGLGQGGGSDITSLNPLLILSAYNAGAWNLLFRPLVTLDAQLRVDLARSMASRIERDPSGLAWTITLRETDWSDGVPVTADDVVYCFELIRRLGQTYNSYGAGGLPDAFDAVVATDAHTLRITLTEPLSPALFTTVALPLLHALPRHAWKTDSIDALWARQSDPHFYDVVDGAWRLERWTLGRELVLVPNDRYAGPDRPQIDRFVMSFLDNDQMLAAYRSGAVDAINMPYLLYDAVRHLPDTRIERGGKPYAYSYIGLNFANPSTAFFRDPRVRQAIADAIDQREIIDLIFHGNATPAYGPVPSEPDTFLSPEAKSGRLPVGYDPTHARALLDAAGWHPGPDGIRVKDGARLSFTTLLSAGGGVGAPQLEIIEQNLRAVGIELHIRQVQFNQLLATINGPSTGWEAYNLIWNLTGFPDGAETYSSTGFNNLGHYHDAEMDRLTAAERTDPTLDSLFAFQDRAVEQQPIIVLPHYGYAILARSGVTGWSHYVTPLGGLHPEALRITDPRRCTANAPDRPL</sequence>
<protein>
    <submittedName>
        <fullName evidence="5">Peptide ABC transporter substrate-binding protein</fullName>
    </submittedName>
    <submittedName>
        <fullName evidence="4">Peptide/nickel transport system substrate-binding protein</fullName>
    </submittedName>
</protein>
<dbReference type="GO" id="GO:0015833">
    <property type="term" value="P:peptide transport"/>
    <property type="evidence" value="ECO:0007669"/>
    <property type="project" value="TreeGrafter"/>
</dbReference>
<keyword evidence="6" id="KW-1185">Reference proteome</keyword>
<dbReference type="AlphaFoldDB" id="A0A839V288"/>
<proteinExistence type="inferred from homology"/>
<gene>
    <name evidence="4" type="ORF">FHR90_002469</name>
    <name evidence="5" type="ORF">HUK83_05330</name>
</gene>
<evidence type="ECO:0000313" key="5">
    <source>
        <dbReference type="EMBL" id="NVN29758.1"/>
    </source>
</evidence>
<reference evidence="4 6" key="2">
    <citation type="submission" date="2020-08" db="EMBL/GenBank/DDBJ databases">
        <title>Genomic Encyclopedia of Type Strains, Phase III (KMG-III): the genomes of soil and plant-associated and newly described type strains.</title>
        <authorList>
            <person name="Whitman W."/>
        </authorList>
    </citation>
    <scope>NUCLEOTIDE SEQUENCE [LARGE SCALE GENOMIC DNA]</scope>
    <source>
        <strain evidence="4 6">CECT 8088</strain>
    </source>
</reference>
<feature type="domain" description="Solute-binding protein family 5" evidence="3">
    <location>
        <begin position="97"/>
        <end position="460"/>
    </location>
</feature>
<dbReference type="PIRSF" id="PIRSF002741">
    <property type="entry name" value="MppA"/>
    <property type="match status" value="1"/>
</dbReference>
<dbReference type="CDD" id="cd08513">
    <property type="entry name" value="PBP2_thermophilic_Hb8_like"/>
    <property type="match status" value="1"/>
</dbReference>